<proteinExistence type="inferred from homology"/>
<comment type="catalytic activity">
    <reaction evidence="7">
        <text>all-trans-4,4'-diaponeurosporene + 2 AH2 + 2 O2 = 4,4'-diaponeurosporenal + 2 A + 3 H2O</text>
        <dbReference type="Rhea" id="RHEA:56104"/>
        <dbReference type="ChEBI" id="CHEBI:13193"/>
        <dbReference type="ChEBI" id="CHEBI:15377"/>
        <dbReference type="ChEBI" id="CHEBI:15379"/>
        <dbReference type="ChEBI" id="CHEBI:17499"/>
        <dbReference type="ChEBI" id="CHEBI:62743"/>
        <dbReference type="ChEBI" id="CHEBI:79065"/>
    </reaction>
</comment>
<evidence type="ECO:0000256" key="7">
    <source>
        <dbReference type="ARBA" id="ARBA00048532"/>
    </source>
</evidence>
<feature type="domain" description="Amine oxidase" evidence="8">
    <location>
        <begin position="22"/>
        <end position="490"/>
    </location>
</feature>
<evidence type="ECO:0000256" key="5">
    <source>
        <dbReference type="ARBA" id="ARBA00041900"/>
    </source>
</evidence>
<dbReference type="RefSeq" id="WP_379864796.1">
    <property type="nucleotide sequence ID" value="NZ_JBHTBW010000024.1"/>
</dbReference>
<evidence type="ECO:0000259" key="8">
    <source>
        <dbReference type="Pfam" id="PF01593"/>
    </source>
</evidence>
<gene>
    <name evidence="9" type="ORF">ACFQNG_10045</name>
</gene>
<protein>
    <recommendedName>
        <fullName evidence="4">4,4'-diaponeurosporene oxygenase</fullName>
    </recommendedName>
    <alternativeName>
        <fullName evidence="5">4,4'-diaponeurosporene oxidase</fullName>
    </alternativeName>
    <alternativeName>
        <fullName evidence="6">Carotenoid oxidase</fullName>
    </alternativeName>
</protein>
<evidence type="ECO:0000313" key="10">
    <source>
        <dbReference type="Proteomes" id="UP001596500"/>
    </source>
</evidence>
<keyword evidence="10" id="KW-1185">Reference proteome</keyword>
<comment type="caution">
    <text evidence="9">The sequence shown here is derived from an EMBL/GenBank/DDBJ whole genome shotgun (WGS) entry which is preliminary data.</text>
</comment>
<evidence type="ECO:0000313" key="9">
    <source>
        <dbReference type="EMBL" id="MFC7441493.1"/>
    </source>
</evidence>
<dbReference type="Proteomes" id="UP001596500">
    <property type="component" value="Unassembled WGS sequence"/>
</dbReference>
<organism evidence="9 10">
    <name type="scientific">Laceyella putida</name>
    <dbReference type="NCBI Taxonomy" id="110101"/>
    <lineage>
        <taxon>Bacteria</taxon>
        <taxon>Bacillati</taxon>
        <taxon>Bacillota</taxon>
        <taxon>Bacilli</taxon>
        <taxon>Bacillales</taxon>
        <taxon>Thermoactinomycetaceae</taxon>
        <taxon>Laceyella</taxon>
    </lineage>
</organism>
<sequence>MATTKERAITAMKKGIIIGGGIAGLVTAIKLSTMDFKVTLFEKEDFVGGTCRSLTLEGGYQFDLEPAPMVMPWIFERIFREAGSFLDPELRFIPLPVNSRHFFYNKSILDLTADGDAMAEQLTAVSPENRTGFLDYLYAVQMIYEWVEEVLLEQPTASWTDLIGLESVKSTLKMKLLQPLDTFHRRFFDDARLLAMMNRYATYVGSSPYKAPAVVAMFAYLELVQGVSYVEGGNERIIESLVRLAQLLGVEMITGCAVEQILLSERQVTGVEAGGQKWEADIVVSCIDPAQTKASLLSDGRRQPDLRKQSCSQIVGFLGCKETYPILQYHNYFYPREIERHYIDLFEQRTWPNQPLIYVGYSGLYEPERAGSGSNLCVSVQVPANRELKPGQIDQYREQLLYLLERVWGLQGLSEQIEVEKWLGPLELQEMTGAYGGALNGRAFHGLRTAVRQPLKDRKRQGLYYAGAGTYPGGDQAMAAISGLHVAHLIKREEEKKERKLTPKG</sequence>
<evidence type="ECO:0000256" key="6">
    <source>
        <dbReference type="ARBA" id="ARBA00042619"/>
    </source>
</evidence>
<name>A0ABW2RKE4_9BACL</name>
<comment type="pathway">
    <text evidence="2">Carotenoid biosynthesis; staphyloxanthin biosynthesis; staphyloxanthin from farnesyl diphosphate: step 3/5.</text>
</comment>
<dbReference type="Pfam" id="PF01593">
    <property type="entry name" value="Amino_oxidase"/>
    <property type="match status" value="1"/>
</dbReference>
<dbReference type="InterPro" id="IPR036188">
    <property type="entry name" value="FAD/NAD-bd_sf"/>
</dbReference>
<dbReference type="PANTHER" id="PTHR43734:SF7">
    <property type="entry name" value="4,4'-DIAPONEUROSPORENE OXYGENASE"/>
    <property type="match status" value="1"/>
</dbReference>
<comment type="similarity">
    <text evidence="3">Belongs to the carotenoid/retinoid oxidoreductase family. CrtP subfamily.</text>
</comment>
<dbReference type="EMBL" id="JBHTBW010000024">
    <property type="protein sequence ID" value="MFC7441493.1"/>
    <property type="molecule type" value="Genomic_DNA"/>
</dbReference>
<evidence type="ECO:0000256" key="4">
    <source>
        <dbReference type="ARBA" id="ARBA00039159"/>
    </source>
</evidence>
<dbReference type="Gene3D" id="3.50.50.60">
    <property type="entry name" value="FAD/NAD(P)-binding domain"/>
    <property type="match status" value="2"/>
</dbReference>
<evidence type="ECO:0000256" key="3">
    <source>
        <dbReference type="ARBA" id="ARBA00038194"/>
    </source>
</evidence>
<keyword evidence="1" id="KW-0560">Oxidoreductase</keyword>
<dbReference type="PANTHER" id="PTHR43734">
    <property type="entry name" value="PHYTOENE DESATURASE"/>
    <property type="match status" value="1"/>
</dbReference>
<evidence type="ECO:0000256" key="1">
    <source>
        <dbReference type="ARBA" id="ARBA00023002"/>
    </source>
</evidence>
<dbReference type="SUPFAM" id="SSF51905">
    <property type="entry name" value="FAD/NAD(P)-binding domain"/>
    <property type="match status" value="1"/>
</dbReference>
<dbReference type="InterPro" id="IPR002937">
    <property type="entry name" value="Amino_oxidase"/>
</dbReference>
<evidence type="ECO:0000256" key="2">
    <source>
        <dbReference type="ARBA" id="ARBA00037901"/>
    </source>
</evidence>
<reference evidence="10" key="1">
    <citation type="journal article" date="2019" name="Int. J. Syst. Evol. Microbiol.">
        <title>The Global Catalogue of Microorganisms (GCM) 10K type strain sequencing project: providing services to taxonomists for standard genome sequencing and annotation.</title>
        <authorList>
            <consortium name="The Broad Institute Genomics Platform"/>
            <consortium name="The Broad Institute Genome Sequencing Center for Infectious Disease"/>
            <person name="Wu L."/>
            <person name="Ma J."/>
        </authorList>
    </citation>
    <scope>NUCLEOTIDE SEQUENCE [LARGE SCALE GENOMIC DNA]</scope>
    <source>
        <strain evidence="10">CGMCC 1.12942</strain>
    </source>
</reference>
<accession>A0ABW2RKE4</accession>